<keyword evidence="9" id="KW-1185">Reference proteome</keyword>
<evidence type="ECO:0000259" key="6">
    <source>
        <dbReference type="PROSITE" id="PS00214"/>
    </source>
</evidence>
<dbReference type="AlphaFoldDB" id="A0A671EFA8"/>
<evidence type="ECO:0000256" key="5">
    <source>
        <dbReference type="RuleBase" id="RU003696"/>
    </source>
</evidence>
<dbReference type="Ensembl" id="ENSRFET00010011377.1">
    <property type="protein sequence ID" value="ENSRFEP00010010403.1"/>
    <property type="gene ID" value="ENSRFEG00010007055.1"/>
</dbReference>
<dbReference type="Proteomes" id="UP000472240">
    <property type="component" value="Chromosome 18"/>
</dbReference>
<dbReference type="GO" id="GO:0036041">
    <property type="term" value="F:long-chain fatty acid binding"/>
    <property type="evidence" value="ECO:0007669"/>
    <property type="project" value="Ensembl"/>
</dbReference>
<dbReference type="RefSeq" id="XP_032989391.1">
    <property type="nucleotide sequence ID" value="XM_033133500.1"/>
</dbReference>
<dbReference type="GeneID" id="117037483"/>
<feature type="domain" description="Cytosolic fatty-acid binding proteins" evidence="6">
    <location>
        <begin position="5"/>
        <end position="22"/>
    </location>
</feature>
<evidence type="ECO:0000256" key="3">
    <source>
        <dbReference type="ARBA" id="ARBA00022448"/>
    </source>
</evidence>
<gene>
    <name evidence="8" type="primary">FABP2</name>
    <name evidence="7" type="ORF">mRhiFer1_004781</name>
</gene>
<comment type="subcellular location">
    <subcellularLocation>
        <location evidence="1">Cytoplasm</location>
    </subcellularLocation>
</comment>
<dbReference type="CTD" id="2169"/>
<dbReference type="PANTHER" id="PTHR11955">
    <property type="entry name" value="FATTY ACID BINDING PROTEIN"/>
    <property type="match status" value="1"/>
</dbReference>
<keyword evidence="3 5" id="KW-0813">Transport</keyword>
<dbReference type="KEGG" id="rfq:117037483"/>
<organism evidence="8 9">
    <name type="scientific">Rhinolophus ferrumequinum</name>
    <name type="common">Greater horseshoe bat</name>
    <dbReference type="NCBI Taxonomy" id="59479"/>
    <lineage>
        <taxon>Eukaryota</taxon>
        <taxon>Metazoa</taxon>
        <taxon>Chordata</taxon>
        <taxon>Craniata</taxon>
        <taxon>Vertebrata</taxon>
        <taxon>Euteleostomi</taxon>
        <taxon>Mammalia</taxon>
        <taxon>Eutheria</taxon>
        <taxon>Laurasiatheria</taxon>
        <taxon>Chiroptera</taxon>
        <taxon>Yinpterochiroptera</taxon>
        <taxon>Rhinolophoidea</taxon>
        <taxon>Rhinolophidae</taxon>
        <taxon>Rhinolophinae</taxon>
        <taxon>Rhinolophus</taxon>
    </lineage>
</organism>
<dbReference type="PROSITE" id="PS00214">
    <property type="entry name" value="FABP"/>
    <property type="match status" value="1"/>
</dbReference>
<reference evidence="8 9" key="2">
    <citation type="journal article" date="2018" name="Annu Rev Anim Biosci">
        <title>Bat Biology, Genomes, and the Bat1K Project: To Generate Chromosome-Level Genomes for All Living Bat Species.</title>
        <authorList>
            <person name="Teeling E.C."/>
            <person name="Vernes S.C."/>
            <person name="Davalos L.M."/>
            <person name="Ray D.A."/>
            <person name="Gilbert M.T.P."/>
            <person name="Myers E."/>
        </authorList>
    </citation>
    <scope>NUCLEOTIDE SEQUENCE</scope>
</reference>
<evidence type="ECO:0000256" key="4">
    <source>
        <dbReference type="ARBA" id="ARBA00022490"/>
    </source>
</evidence>
<dbReference type="FunFam" id="2.40.128.20:FF:000001">
    <property type="entry name" value="Fatty acid-binding protein, adipocyte"/>
    <property type="match status" value="1"/>
</dbReference>
<dbReference type="InterPro" id="IPR031259">
    <property type="entry name" value="ILBP"/>
</dbReference>
<dbReference type="OrthoDB" id="9991853at2759"/>
<evidence type="ECO:0000313" key="10">
    <source>
        <dbReference type="Proteomes" id="UP000585614"/>
    </source>
</evidence>
<dbReference type="GeneTree" id="ENSGT00800000124172"/>
<dbReference type="InterPro" id="IPR000566">
    <property type="entry name" value="Lipocln_cytosolic_FA-bd_dom"/>
</dbReference>
<reference evidence="8 9" key="1">
    <citation type="journal article" date="2015" name="Annu Rev Anim Biosci">
        <title>The Genome 10K Project: a way forward.</title>
        <authorList>
            <person name="Koepfli K.P."/>
            <person name="Paten B."/>
            <person name="O'Brien S.J."/>
            <person name="Koepfli K.P."/>
            <person name="Paten B."/>
            <person name="Antunes A."/>
            <person name="Belov K."/>
            <person name="Bustamante C."/>
            <person name="Castoe T.A."/>
            <person name="Clawson H."/>
            <person name="Crawford A.J."/>
            <person name="Diekhans M."/>
            <person name="Distel D."/>
            <person name="Durbin R."/>
            <person name="Earl D."/>
            <person name="Fujita M.K."/>
            <person name="Gamble T."/>
            <person name="Georges A."/>
            <person name="Gemmell N."/>
            <person name="Gilbert M.T."/>
            <person name="Graves J.M."/>
            <person name="Green R.E."/>
            <person name="Hickey G."/>
            <person name="Jarvis E.D."/>
            <person name="Johnson W."/>
            <person name="Komissarov A."/>
            <person name="Korf I."/>
            <person name="Kuhn R."/>
            <person name="Larkin D.M."/>
            <person name="Lewin H."/>
            <person name="Lopez J.V."/>
            <person name="Ma J."/>
            <person name="Marques-Bonet T."/>
            <person name="Miller W."/>
            <person name="Murphy R."/>
            <person name="Pevzner P."/>
            <person name="Shapiro B."/>
            <person name="Steiner C."/>
            <person name="Tamazian G."/>
            <person name="Venkatesh B."/>
            <person name="Wang J."/>
            <person name="Wayne R."/>
            <person name="Wiley E."/>
            <person name="Yang H."/>
            <person name="Zhang G."/>
            <person name="Haussler D."/>
            <person name="Ryder O."/>
            <person name="O'Brien S.J."/>
        </authorList>
    </citation>
    <scope>NUCLEOTIDE SEQUENCE</scope>
</reference>
<evidence type="ECO:0000313" key="9">
    <source>
        <dbReference type="Proteomes" id="UP000472240"/>
    </source>
</evidence>
<dbReference type="Pfam" id="PF00061">
    <property type="entry name" value="Lipocalin"/>
    <property type="match status" value="1"/>
</dbReference>
<reference evidence="8 9" key="3">
    <citation type="submission" date="2018-12" db="EMBL/GenBank/DDBJ databases">
        <title>G10K-VGP greater horseshoe bat female genome, primary haplotype.</title>
        <authorList>
            <person name="Teeling E."/>
            <person name="Myers G."/>
            <person name="Vernes S."/>
            <person name="Pippel M."/>
            <person name="Winkler S."/>
            <person name="Fedrigo O."/>
            <person name="Rhie A."/>
            <person name="Koren S."/>
            <person name="Phillippy A."/>
            <person name="Lewin H."/>
            <person name="Damas J."/>
            <person name="Howe K."/>
            <person name="Mountcastle J."/>
            <person name="Jarvis E.D."/>
        </authorList>
    </citation>
    <scope>NUCLEOTIDE SEQUENCE [LARGE SCALE GENOMIC DNA]</scope>
</reference>
<reference evidence="8" key="5">
    <citation type="submission" date="2025-05" db="UniProtKB">
        <authorList>
            <consortium name="Ensembl"/>
        </authorList>
    </citation>
    <scope>IDENTIFICATION</scope>
</reference>
<proteinExistence type="inferred from homology"/>
<dbReference type="OMA" id="GINLMKR"/>
<evidence type="ECO:0000256" key="1">
    <source>
        <dbReference type="ARBA" id="ARBA00004496"/>
    </source>
</evidence>
<dbReference type="InterPro" id="IPR012674">
    <property type="entry name" value="Calycin"/>
</dbReference>
<accession>A0A671EFA8</accession>
<evidence type="ECO:0000313" key="7">
    <source>
        <dbReference type="EMBL" id="KAF6306168.1"/>
    </source>
</evidence>
<dbReference type="SUPFAM" id="SSF50814">
    <property type="entry name" value="Lipocalins"/>
    <property type="match status" value="1"/>
</dbReference>
<dbReference type="EMBL" id="JACAGC010000017">
    <property type="protein sequence ID" value="KAF6306168.1"/>
    <property type="molecule type" value="Genomic_DNA"/>
</dbReference>
<dbReference type="PRINTS" id="PR00178">
    <property type="entry name" value="FATTYACIDBP"/>
</dbReference>
<evidence type="ECO:0000313" key="8">
    <source>
        <dbReference type="Ensembl" id="ENSRFEP00010010403.1"/>
    </source>
</evidence>
<reference evidence="7 10" key="4">
    <citation type="journal article" date="2020" name="Nature">
        <title>Six reference-quality genomes reveal evolution of bat adaptations.</title>
        <authorList>
            <person name="Jebb D."/>
            <person name="Huang Z."/>
            <person name="Pippel M."/>
            <person name="Hughes G.M."/>
            <person name="Lavrichenko K."/>
            <person name="Devanna P."/>
            <person name="Winkler S."/>
            <person name="Jermiin L.S."/>
            <person name="Skirmuntt E.C."/>
            <person name="Katzourakis A."/>
            <person name="Burkitt-Gray L."/>
            <person name="Ray D.A."/>
            <person name="Sullivan K.A.M."/>
            <person name="Roscito J.G."/>
            <person name="Kirilenko B.M."/>
            <person name="Davalos L.M."/>
            <person name="Corthals A.P."/>
            <person name="Power M.L."/>
            <person name="Jones G."/>
            <person name="Ransome R.D."/>
            <person name="Dechmann D.K.N."/>
            <person name="Locatelli A.G."/>
            <person name="Puechmaille S.J."/>
            <person name="Fedrigo O."/>
            <person name="Jarvis E.D."/>
            <person name="Hiller M."/>
            <person name="Vernes S.C."/>
            <person name="Myers E.W."/>
            <person name="Teeling E.C."/>
        </authorList>
    </citation>
    <scope>NUCLEOTIDE SEQUENCE [LARGE SCALE GENOMIC DNA]</scope>
    <source>
        <strain evidence="7">MRhiFer1</strain>
        <tissue evidence="7">Lung</tissue>
    </source>
</reference>
<dbReference type="InterPro" id="IPR000463">
    <property type="entry name" value="Fatty_acid-bd"/>
</dbReference>
<dbReference type="Proteomes" id="UP000585614">
    <property type="component" value="Unassembled WGS sequence"/>
</dbReference>
<name>A0A671EFA8_RHIFE</name>
<dbReference type="SMR" id="A0A671EFA8"/>
<protein>
    <submittedName>
        <fullName evidence="7 8">Fatty acid binding protein 2</fullName>
    </submittedName>
</protein>
<sequence length="132" mass="15101">MAFDGTWKVDRNENYDKFMEKMGINVIKRKLASHDNLKLIITQEGNKFTVKESSALRSTEIVFELGVTFTYSLADGTELSGTWSLQENRLIGNFKRVDNGKELNAVREIIGGELVQTYVYEGVEAKRIFKKE</sequence>
<dbReference type="GO" id="GO:0098856">
    <property type="term" value="P:intestinal lipid absorption"/>
    <property type="evidence" value="ECO:0007669"/>
    <property type="project" value="Ensembl"/>
</dbReference>
<dbReference type="Gene3D" id="2.40.128.20">
    <property type="match status" value="1"/>
</dbReference>
<comment type="similarity">
    <text evidence="2 5">Belongs to the calycin superfamily. Fatty-acid binding protein (FABP) family.</text>
</comment>
<dbReference type="GO" id="GO:0005737">
    <property type="term" value="C:cytoplasm"/>
    <property type="evidence" value="ECO:0007669"/>
    <property type="project" value="UniProtKB-SubCell"/>
</dbReference>
<evidence type="ECO:0000256" key="2">
    <source>
        <dbReference type="ARBA" id="ARBA00008390"/>
    </source>
</evidence>
<keyword evidence="4" id="KW-0963">Cytoplasm</keyword>